<dbReference type="Proteomes" id="UP000434850">
    <property type="component" value="Unassembled WGS sequence"/>
</dbReference>
<dbReference type="Gene3D" id="1.25.40.10">
    <property type="entry name" value="Tetratricopeptide repeat domain"/>
    <property type="match status" value="1"/>
</dbReference>
<accession>A0A6I4I573</accession>
<dbReference type="InterPro" id="IPR011990">
    <property type="entry name" value="TPR-like_helical_dom_sf"/>
</dbReference>
<reference evidence="2 3" key="1">
    <citation type="submission" date="2019-12" db="EMBL/GenBank/DDBJ databases">
        <title>Mucilaginibacter sp. HME9299 genome sequencing and assembly.</title>
        <authorList>
            <person name="Kang H."/>
            <person name="Kim H."/>
            <person name="Joh K."/>
        </authorList>
    </citation>
    <scope>NUCLEOTIDE SEQUENCE [LARGE SCALE GENOMIC DNA]</scope>
    <source>
        <strain evidence="2 3">HME9299</strain>
    </source>
</reference>
<dbReference type="SUPFAM" id="SSF48452">
    <property type="entry name" value="TPR-like"/>
    <property type="match status" value="1"/>
</dbReference>
<feature type="chain" id="PRO_5026213536" evidence="1">
    <location>
        <begin position="20"/>
        <end position="202"/>
    </location>
</feature>
<organism evidence="2 3">
    <name type="scientific">Mucilaginibacter aquatilis</name>
    <dbReference type="NCBI Taxonomy" id="1517760"/>
    <lineage>
        <taxon>Bacteria</taxon>
        <taxon>Pseudomonadati</taxon>
        <taxon>Bacteroidota</taxon>
        <taxon>Sphingobacteriia</taxon>
        <taxon>Sphingobacteriales</taxon>
        <taxon>Sphingobacteriaceae</taxon>
        <taxon>Mucilaginibacter</taxon>
    </lineage>
</organism>
<sequence length="202" mass="22783">MRGILLVLVLCTTGFTASAQWWAVGPLKKHARYAQMAQVKQYLPKLDGKLSKAAVNRVAISQTIYNITQNERTVMKTAQHQMRFREYAEASYSFNELAKIYLQQNKLSEAKWFFLQSNNLSRQQSNDRLTIANLIELASIKSTIGDFALAQQDLDEAQDLASTHHWNDDIVSVKRHQDNLQRTKLAAVKTDAGLASAGQNTL</sequence>
<keyword evidence="3" id="KW-1185">Reference proteome</keyword>
<keyword evidence="1" id="KW-0732">Signal</keyword>
<dbReference type="OrthoDB" id="789253at2"/>
<evidence type="ECO:0000256" key="1">
    <source>
        <dbReference type="SAM" id="SignalP"/>
    </source>
</evidence>
<dbReference type="RefSeq" id="WP_157540004.1">
    <property type="nucleotide sequence ID" value="NZ_WQLA01000001.1"/>
</dbReference>
<protein>
    <submittedName>
        <fullName evidence="2">Uncharacterized protein</fullName>
    </submittedName>
</protein>
<dbReference type="EMBL" id="WQLA01000001">
    <property type="protein sequence ID" value="MVN90240.1"/>
    <property type="molecule type" value="Genomic_DNA"/>
</dbReference>
<proteinExistence type="predicted"/>
<comment type="caution">
    <text evidence="2">The sequence shown here is derived from an EMBL/GenBank/DDBJ whole genome shotgun (WGS) entry which is preliminary data.</text>
</comment>
<feature type="signal peptide" evidence="1">
    <location>
        <begin position="1"/>
        <end position="19"/>
    </location>
</feature>
<gene>
    <name evidence="2" type="ORF">GO816_03795</name>
</gene>
<evidence type="ECO:0000313" key="3">
    <source>
        <dbReference type="Proteomes" id="UP000434850"/>
    </source>
</evidence>
<evidence type="ECO:0000313" key="2">
    <source>
        <dbReference type="EMBL" id="MVN90240.1"/>
    </source>
</evidence>
<dbReference type="AlphaFoldDB" id="A0A6I4I573"/>
<name>A0A6I4I573_9SPHI</name>